<dbReference type="Pfam" id="PF06271">
    <property type="entry name" value="RDD"/>
    <property type="match status" value="1"/>
</dbReference>
<accession>A0A6P0HIJ4</accession>
<protein>
    <submittedName>
        <fullName evidence="8">RDD family protein</fullName>
    </submittedName>
</protein>
<dbReference type="Proteomes" id="UP000468687">
    <property type="component" value="Unassembled WGS sequence"/>
</dbReference>
<feature type="transmembrane region" description="Helical" evidence="6">
    <location>
        <begin position="41"/>
        <end position="61"/>
    </location>
</feature>
<evidence type="ECO:0000256" key="4">
    <source>
        <dbReference type="ARBA" id="ARBA00022989"/>
    </source>
</evidence>
<keyword evidence="9" id="KW-1185">Reference proteome</keyword>
<dbReference type="EMBL" id="JAAGXA010000005">
    <property type="protein sequence ID" value="NEN78366.1"/>
    <property type="molecule type" value="Genomic_DNA"/>
</dbReference>
<evidence type="ECO:0000313" key="9">
    <source>
        <dbReference type="Proteomes" id="UP000468687"/>
    </source>
</evidence>
<evidence type="ECO:0000256" key="3">
    <source>
        <dbReference type="ARBA" id="ARBA00022692"/>
    </source>
</evidence>
<keyword evidence="2" id="KW-1003">Cell membrane</keyword>
<dbReference type="PANTHER" id="PTHR36115:SF4">
    <property type="entry name" value="MEMBRANE PROTEIN"/>
    <property type="match status" value="1"/>
</dbReference>
<proteinExistence type="predicted"/>
<organism evidence="8 9">
    <name type="scientific">Nocardioides zeae</name>
    <dbReference type="NCBI Taxonomy" id="1457234"/>
    <lineage>
        <taxon>Bacteria</taxon>
        <taxon>Bacillati</taxon>
        <taxon>Actinomycetota</taxon>
        <taxon>Actinomycetes</taxon>
        <taxon>Propionibacteriales</taxon>
        <taxon>Nocardioidaceae</taxon>
        <taxon>Nocardioides</taxon>
    </lineage>
</organism>
<reference evidence="8 9" key="1">
    <citation type="journal article" date="2014" name="Int. J. Syst. Evol. Microbiol.">
        <title>Nocardioides zeae sp. nov., isolated from the stem of Zea mays.</title>
        <authorList>
            <person name="Glaeser S.P."/>
            <person name="McInroy J.A."/>
            <person name="Busse H.J."/>
            <person name="Kampfer P."/>
        </authorList>
    </citation>
    <scope>NUCLEOTIDE SEQUENCE [LARGE SCALE GENOMIC DNA]</scope>
    <source>
        <strain evidence="8 9">JCM 30728</strain>
    </source>
</reference>
<dbReference type="GO" id="GO:0005886">
    <property type="term" value="C:plasma membrane"/>
    <property type="evidence" value="ECO:0007669"/>
    <property type="project" value="UniProtKB-SubCell"/>
</dbReference>
<sequence>MSYNQPPPPGGYGAPQPGAYGAPQPRPAELMDRFLARLIDGILLTIVSFVIGIVLAAILIGSGGEANYAVTAIGAILGLLISFGYYVFFETTSGQTLGKMAMKLKVVGPAGAPVTVEQSLKRNFFYAFGLLALVPLPGLSFLGSLLQIAAYIFVAVTISKDTQLRQGFHDKLANETYVMKLG</sequence>
<dbReference type="AlphaFoldDB" id="A0A6P0HIJ4"/>
<gene>
    <name evidence="8" type="ORF">G3T38_08750</name>
</gene>
<dbReference type="InterPro" id="IPR051791">
    <property type="entry name" value="Pra-immunoreactive"/>
</dbReference>
<dbReference type="PANTHER" id="PTHR36115">
    <property type="entry name" value="PROLINE-RICH ANTIGEN HOMOLOG-RELATED"/>
    <property type="match status" value="1"/>
</dbReference>
<dbReference type="RefSeq" id="WP_163771909.1">
    <property type="nucleotide sequence ID" value="NZ_JAAGXA010000005.1"/>
</dbReference>
<evidence type="ECO:0000256" key="2">
    <source>
        <dbReference type="ARBA" id="ARBA00022475"/>
    </source>
</evidence>
<dbReference type="InterPro" id="IPR010432">
    <property type="entry name" value="RDD"/>
</dbReference>
<keyword evidence="3 6" id="KW-0812">Transmembrane</keyword>
<feature type="transmembrane region" description="Helical" evidence="6">
    <location>
        <begin position="124"/>
        <end position="156"/>
    </location>
</feature>
<keyword evidence="4 6" id="KW-1133">Transmembrane helix</keyword>
<comment type="subcellular location">
    <subcellularLocation>
        <location evidence="1">Cell membrane</location>
        <topology evidence="1">Multi-pass membrane protein</topology>
    </subcellularLocation>
</comment>
<feature type="transmembrane region" description="Helical" evidence="6">
    <location>
        <begin position="68"/>
        <end position="88"/>
    </location>
</feature>
<comment type="caution">
    <text evidence="8">The sequence shown here is derived from an EMBL/GenBank/DDBJ whole genome shotgun (WGS) entry which is preliminary data.</text>
</comment>
<evidence type="ECO:0000256" key="1">
    <source>
        <dbReference type="ARBA" id="ARBA00004651"/>
    </source>
</evidence>
<evidence type="ECO:0000256" key="6">
    <source>
        <dbReference type="SAM" id="Phobius"/>
    </source>
</evidence>
<evidence type="ECO:0000313" key="8">
    <source>
        <dbReference type="EMBL" id="NEN78366.1"/>
    </source>
</evidence>
<keyword evidence="5 6" id="KW-0472">Membrane</keyword>
<evidence type="ECO:0000259" key="7">
    <source>
        <dbReference type="Pfam" id="PF06271"/>
    </source>
</evidence>
<feature type="domain" description="RDD" evidence="7">
    <location>
        <begin position="28"/>
        <end position="174"/>
    </location>
</feature>
<evidence type="ECO:0000256" key="5">
    <source>
        <dbReference type="ARBA" id="ARBA00023136"/>
    </source>
</evidence>
<name>A0A6P0HIJ4_9ACTN</name>